<dbReference type="Gene3D" id="3.40.630.10">
    <property type="entry name" value="Zn peptidases"/>
    <property type="match status" value="1"/>
</dbReference>
<dbReference type="PANTHER" id="PTHR12147:SF26">
    <property type="entry name" value="PEPTIDASE M28 DOMAIN-CONTAINING PROTEIN"/>
    <property type="match status" value="1"/>
</dbReference>
<evidence type="ECO:0000256" key="1">
    <source>
        <dbReference type="SAM" id="SignalP"/>
    </source>
</evidence>
<dbReference type="PANTHER" id="PTHR12147">
    <property type="entry name" value="METALLOPEPTIDASE M28 FAMILY MEMBER"/>
    <property type="match status" value="1"/>
</dbReference>
<dbReference type="Pfam" id="PF04389">
    <property type="entry name" value="Peptidase_M28"/>
    <property type="match status" value="1"/>
</dbReference>
<accession>A0ABV9MZJ2</accession>
<comment type="caution">
    <text evidence="3">The sequence shown here is derived from an EMBL/GenBank/DDBJ whole genome shotgun (WGS) entry which is preliminary data.</text>
</comment>
<sequence>MKKLALLLVLSVVLISTTYLSDHKSITRDEVETIVSFLASDEIEGRDSGSIGIDKAATFIESYFNDLGVKPYYESYRDSFKIKEIDAFNIIGVLEGNDSKLKDEVVLLGAHYDHIGFRAKPVNGDAIGNGANDNASGTATVMTLAKHFANSKSNKRTLVFALFSGEEMGLRGSKHLAERLKSENLNLYTMINFEMTGVPFKDGRDYDLMLTGFDLSNMAEKMNVYAGSKLIGKSDVAVKYNLFKRSDNYPFYEQFKLPSQTISSCDLTNFDFYHHVDDESDKLDYAHMASVINKLIPAIEGVSNSEIREIKMKDE</sequence>
<evidence type="ECO:0000313" key="4">
    <source>
        <dbReference type="Proteomes" id="UP001595953"/>
    </source>
</evidence>
<dbReference type="InterPro" id="IPR007484">
    <property type="entry name" value="Peptidase_M28"/>
</dbReference>
<keyword evidence="1" id="KW-0732">Signal</keyword>
<keyword evidence="4" id="KW-1185">Reference proteome</keyword>
<proteinExistence type="predicted"/>
<gene>
    <name evidence="3" type="ORF">ACFO5O_03615</name>
</gene>
<dbReference type="RefSeq" id="WP_387961058.1">
    <property type="nucleotide sequence ID" value="NZ_JBHSGP010000007.1"/>
</dbReference>
<dbReference type="Proteomes" id="UP001595953">
    <property type="component" value="Unassembled WGS sequence"/>
</dbReference>
<dbReference type="SUPFAM" id="SSF53187">
    <property type="entry name" value="Zn-dependent exopeptidases"/>
    <property type="match status" value="1"/>
</dbReference>
<feature type="signal peptide" evidence="1">
    <location>
        <begin position="1"/>
        <end position="21"/>
    </location>
</feature>
<protein>
    <submittedName>
        <fullName evidence="3">M20/M25/M40 family metallo-hydrolase</fullName>
    </submittedName>
</protein>
<dbReference type="InterPro" id="IPR045175">
    <property type="entry name" value="M28_fam"/>
</dbReference>
<feature type="chain" id="PRO_5046752828" evidence="1">
    <location>
        <begin position="22"/>
        <end position="315"/>
    </location>
</feature>
<reference evidence="4" key="1">
    <citation type="journal article" date="2019" name="Int. J. Syst. Evol. Microbiol.">
        <title>The Global Catalogue of Microorganisms (GCM) 10K type strain sequencing project: providing services to taxonomists for standard genome sequencing and annotation.</title>
        <authorList>
            <consortium name="The Broad Institute Genomics Platform"/>
            <consortium name="The Broad Institute Genome Sequencing Center for Infectious Disease"/>
            <person name="Wu L."/>
            <person name="Ma J."/>
        </authorList>
    </citation>
    <scope>NUCLEOTIDE SEQUENCE [LARGE SCALE GENOMIC DNA]</scope>
    <source>
        <strain evidence="4">CCUG 63682</strain>
    </source>
</reference>
<name>A0ABV9MZJ2_9FLAO</name>
<evidence type="ECO:0000259" key="2">
    <source>
        <dbReference type="Pfam" id="PF04389"/>
    </source>
</evidence>
<organism evidence="3 4">
    <name type="scientific">Geojedonia litorea</name>
    <dbReference type="NCBI Taxonomy" id="1268269"/>
    <lineage>
        <taxon>Bacteria</taxon>
        <taxon>Pseudomonadati</taxon>
        <taxon>Bacteroidota</taxon>
        <taxon>Flavobacteriia</taxon>
        <taxon>Flavobacteriales</taxon>
        <taxon>Flavobacteriaceae</taxon>
        <taxon>Geojedonia</taxon>
    </lineage>
</organism>
<dbReference type="EMBL" id="JBHSGP010000007">
    <property type="protein sequence ID" value="MFC4721396.1"/>
    <property type="molecule type" value="Genomic_DNA"/>
</dbReference>
<feature type="domain" description="Peptidase M28" evidence="2">
    <location>
        <begin position="89"/>
        <end position="291"/>
    </location>
</feature>
<evidence type="ECO:0000313" key="3">
    <source>
        <dbReference type="EMBL" id="MFC4721396.1"/>
    </source>
</evidence>